<dbReference type="PANTHER" id="PTHR11601:SF50">
    <property type="entry name" value="CYSTEINE DESULFURASE ISCS 2-RELATED"/>
    <property type="match status" value="1"/>
</dbReference>
<dbReference type="STRING" id="1123313.GCA_000420345_01036"/>
<proteinExistence type="predicted"/>
<sequence length="376" mass="41928">MIYFDNSSTTSVRAEVSRIYAQLIQEAYANPDAMHTPGREVSKMMETSRKKIAEMLKVAYEEVLFTSSASESNSLAIIGYCLANSHRGKHILLSNAEHASVSHSFEWLQSMGFEVEYLSIDASGKVTWQELKNKIRKDTILVSCMHVNNEMGAINPIDKLADVVHTHPTCVFHCDCVQSFSKIDIPFEKLDLVTLSMHKIHGLKGSGILIKKKKVQLMPLIQGGQQEFGLRGGTSNAPVNICAAKTIRLALQEQEVSYDKVQKINQYLRKELVKIPGAHINSPEDAIPYILNVSFDQITSEVLLNALDQKGVCVSAKSTCSSHSKHASAILLHMGYGEKIATHMIRLSFDKDNTIEQTKEFIEICKEILKSYGLQI</sequence>
<name>A0A3E3E6K1_9FIRM</name>
<comment type="caution">
    <text evidence="5">The sequence shown here is derived from an EMBL/GenBank/DDBJ whole genome shotgun (WGS) entry which is preliminary data.</text>
</comment>
<evidence type="ECO:0000259" key="3">
    <source>
        <dbReference type="Pfam" id="PF00266"/>
    </source>
</evidence>
<protein>
    <submittedName>
        <fullName evidence="4 5">Cysteine desulfurase</fullName>
    </submittedName>
</protein>
<dbReference type="EMBL" id="QUSK01000006">
    <property type="protein sequence ID" value="RGD77319.1"/>
    <property type="molecule type" value="Genomic_DNA"/>
</dbReference>
<reference evidence="4" key="2">
    <citation type="submission" date="2023-01" db="EMBL/GenBank/DDBJ databases">
        <title>Human gut microbiome strain richness.</title>
        <authorList>
            <person name="Chen-Liaw A."/>
        </authorList>
    </citation>
    <scope>NUCLEOTIDE SEQUENCE</scope>
    <source>
        <strain evidence="4">D8_m1001271B151109d0_201107</strain>
    </source>
</reference>
<dbReference type="EMBL" id="JAQLXO010000002">
    <property type="protein sequence ID" value="MDB7981859.1"/>
    <property type="molecule type" value="Genomic_DNA"/>
</dbReference>
<evidence type="ECO:0000313" key="6">
    <source>
        <dbReference type="Proteomes" id="UP000260721"/>
    </source>
</evidence>
<dbReference type="Pfam" id="PF00266">
    <property type="entry name" value="Aminotran_5"/>
    <property type="match status" value="1"/>
</dbReference>
<dbReference type="SUPFAM" id="SSF53383">
    <property type="entry name" value="PLP-dependent transferases"/>
    <property type="match status" value="1"/>
</dbReference>
<dbReference type="PANTHER" id="PTHR11601">
    <property type="entry name" value="CYSTEINE DESULFURYLASE FAMILY MEMBER"/>
    <property type="match status" value="1"/>
</dbReference>
<dbReference type="InterPro" id="IPR015421">
    <property type="entry name" value="PyrdxlP-dep_Trfase_major"/>
</dbReference>
<dbReference type="AlphaFoldDB" id="A0A3E3E6K1"/>
<keyword evidence="2" id="KW-0663">Pyridoxal phosphate</keyword>
<evidence type="ECO:0000313" key="4">
    <source>
        <dbReference type="EMBL" id="MDB7981859.1"/>
    </source>
</evidence>
<feature type="domain" description="Aminotransferase class V" evidence="3">
    <location>
        <begin position="2"/>
        <end position="359"/>
    </location>
</feature>
<dbReference type="GO" id="GO:0003824">
    <property type="term" value="F:catalytic activity"/>
    <property type="evidence" value="ECO:0007669"/>
    <property type="project" value="UniProtKB-ARBA"/>
</dbReference>
<dbReference type="InterPro" id="IPR016454">
    <property type="entry name" value="Cysteine_dSase"/>
</dbReference>
<evidence type="ECO:0000256" key="1">
    <source>
        <dbReference type="ARBA" id="ARBA00001933"/>
    </source>
</evidence>
<comment type="cofactor">
    <cofactor evidence="1">
        <name>pyridoxal 5'-phosphate</name>
        <dbReference type="ChEBI" id="CHEBI:597326"/>
    </cofactor>
</comment>
<dbReference type="Gene3D" id="3.40.640.10">
    <property type="entry name" value="Type I PLP-dependent aspartate aminotransferase-like (Major domain)"/>
    <property type="match status" value="1"/>
</dbReference>
<gene>
    <name evidence="5" type="ORF">DXC78_03735</name>
    <name evidence="4" type="ORF">PND82_03375</name>
</gene>
<reference evidence="5 6" key="1">
    <citation type="submission" date="2018-08" db="EMBL/GenBank/DDBJ databases">
        <title>A genome reference for cultivated species of the human gut microbiota.</title>
        <authorList>
            <person name="Zou Y."/>
            <person name="Xue W."/>
            <person name="Luo G."/>
        </authorList>
    </citation>
    <scope>NUCLEOTIDE SEQUENCE [LARGE SCALE GENOMIC DNA]</scope>
    <source>
        <strain evidence="5 6">TF08-11</strain>
    </source>
</reference>
<dbReference type="PIRSF" id="PIRSF005572">
    <property type="entry name" value="NifS"/>
    <property type="match status" value="1"/>
</dbReference>
<dbReference type="Gene3D" id="3.90.1150.10">
    <property type="entry name" value="Aspartate Aminotransferase, domain 1"/>
    <property type="match status" value="1"/>
</dbReference>
<accession>A0A3E3E6K1</accession>
<dbReference type="InterPro" id="IPR015424">
    <property type="entry name" value="PyrdxlP-dep_Trfase"/>
</dbReference>
<dbReference type="Proteomes" id="UP001212981">
    <property type="component" value="Unassembled WGS sequence"/>
</dbReference>
<organism evidence="5 6">
    <name type="scientific">Faecalicoccus pleomorphus</name>
    <dbReference type="NCBI Taxonomy" id="1323"/>
    <lineage>
        <taxon>Bacteria</taxon>
        <taxon>Bacillati</taxon>
        <taxon>Bacillota</taxon>
        <taxon>Erysipelotrichia</taxon>
        <taxon>Erysipelotrichales</taxon>
        <taxon>Erysipelotrichaceae</taxon>
        <taxon>Faecalicoccus</taxon>
    </lineage>
</organism>
<dbReference type="RefSeq" id="WP_117445790.1">
    <property type="nucleotide sequence ID" value="NZ_CALCIP010000031.1"/>
</dbReference>
<evidence type="ECO:0000313" key="5">
    <source>
        <dbReference type="EMBL" id="RGD77319.1"/>
    </source>
</evidence>
<dbReference type="Proteomes" id="UP000260721">
    <property type="component" value="Unassembled WGS sequence"/>
</dbReference>
<evidence type="ECO:0000256" key="2">
    <source>
        <dbReference type="ARBA" id="ARBA00022898"/>
    </source>
</evidence>
<dbReference type="InterPro" id="IPR000192">
    <property type="entry name" value="Aminotrans_V_dom"/>
</dbReference>
<dbReference type="InterPro" id="IPR015422">
    <property type="entry name" value="PyrdxlP-dep_Trfase_small"/>
</dbReference>